<dbReference type="Pfam" id="PF02082">
    <property type="entry name" value="Rrf2"/>
    <property type="match status" value="1"/>
</dbReference>
<dbReference type="GO" id="GO:0003700">
    <property type="term" value="F:DNA-binding transcription factor activity"/>
    <property type="evidence" value="ECO:0007669"/>
    <property type="project" value="TreeGrafter"/>
</dbReference>
<protein>
    <submittedName>
        <fullName evidence="1">HTH-type transcriptional regulator CymR</fullName>
    </submittedName>
</protein>
<proteinExistence type="predicted"/>
<dbReference type="InterPro" id="IPR000944">
    <property type="entry name" value="Tscrpt_reg_Rrf2"/>
</dbReference>
<evidence type="ECO:0000313" key="1">
    <source>
        <dbReference type="EMBL" id="QDU79086.1"/>
    </source>
</evidence>
<dbReference type="InterPro" id="IPR036388">
    <property type="entry name" value="WH-like_DNA-bd_sf"/>
</dbReference>
<dbReference type="PANTHER" id="PTHR33221:SF13">
    <property type="entry name" value="TRANSCRIPTIONAL REGULATOR-RELATED"/>
    <property type="match status" value="1"/>
</dbReference>
<dbReference type="NCBIfam" id="TIGR00738">
    <property type="entry name" value="rrf2_super"/>
    <property type="match status" value="1"/>
</dbReference>
<dbReference type="KEGG" id="plon:Pla110_07900"/>
<dbReference type="AlphaFoldDB" id="A0A518CIM6"/>
<dbReference type="RefSeq" id="WP_144993414.1">
    <property type="nucleotide sequence ID" value="NZ_CP036281.1"/>
</dbReference>
<organism evidence="1 2">
    <name type="scientific">Polystyrenella longa</name>
    <dbReference type="NCBI Taxonomy" id="2528007"/>
    <lineage>
        <taxon>Bacteria</taxon>
        <taxon>Pseudomonadati</taxon>
        <taxon>Planctomycetota</taxon>
        <taxon>Planctomycetia</taxon>
        <taxon>Planctomycetales</taxon>
        <taxon>Planctomycetaceae</taxon>
        <taxon>Polystyrenella</taxon>
    </lineage>
</organism>
<dbReference type="OrthoDB" id="9800519at2"/>
<dbReference type="PANTHER" id="PTHR33221">
    <property type="entry name" value="WINGED HELIX-TURN-HELIX TRANSCRIPTIONAL REGULATOR, RRF2 FAMILY"/>
    <property type="match status" value="1"/>
</dbReference>
<reference evidence="1 2" key="1">
    <citation type="submission" date="2019-02" db="EMBL/GenBank/DDBJ databases">
        <title>Deep-cultivation of Planctomycetes and their phenomic and genomic characterization uncovers novel biology.</title>
        <authorList>
            <person name="Wiegand S."/>
            <person name="Jogler M."/>
            <person name="Boedeker C."/>
            <person name="Pinto D."/>
            <person name="Vollmers J."/>
            <person name="Rivas-Marin E."/>
            <person name="Kohn T."/>
            <person name="Peeters S.H."/>
            <person name="Heuer A."/>
            <person name="Rast P."/>
            <person name="Oberbeckmann S."/>
            <person name="Bunk B."/>
            <person name="Jeske O."/>
            <person name="Meyerdierks A."/>
            <person name="Storesund J.E."/>
            <person name="Kallscheuer N."/>
            <person name="Luecker S."/>
            <person name="Lage O.M."/>
            <person name="Pohl T."/>
            <person name="Merkel B.J."/>
            <person name="Hornburger P."/>
            <person name="Mueller R.-W."/>
            <person name="Bruemmer F."/>
            <person name="Labrenz M."/>
            <person name="Spormann A.M."/>
            <person name="Op den Camp H."/>
            <person name="Overmann J."/>
            <person name="Amann R."/>
            <person name="Jetten M.S.M."/>
            <person name="Mascher T."/>
            <person name="Medema M.H."/>
            <person name="Devos D.P."/>
            <person name="Kaster A.-K."/>
            <person name="Ovreas L."/>
            <person name="Rohde M."/>
            <person name="Galperin M.Y."/>
            <person name="Jogler C."/>
        </authorList>
    </citation>
    <scope>NUCLEOTIDE SEQUENCE [LARGE SCALE GENOMIC DNA]</scope>
    <source>
        <strain evidence="1 2">Pla110</strain>
    </source>
</reference>
<accession>A0A518CIM6</accession>
<gene>
    <name evidence="1" type="primary">cymR</name>
    <name evidence="1" type="ORF">Pla110_07900</name>
</gene>
<dbReference type="Proteomes" id="UP000317178">
    <property type="component" value="Chromosome"/>
</dbReference>
<sequence length="139" mass="15064">MLPKTAEYALRAIAYLVDQSGPASADTLAEHTKVPRRYLTRVMQDLASANLVQSRSGPGGGYELAADPDKLTILDVVNAVSPLERLKSCPLGLKSHTSLCPLHAELDRAYAANEEAFKRVTIKEILDSATSIIPLFESK</sequence>
<keyword evidence="2" id="KW-1185">Reference proteome</keyword>
<name>A0A518CIM6_9PLAN</name>
<dbReference type="InterPro" id="IPR036390">
    <property type="entry name" value="WH_DNA-bd_sf"/>
</dbReference>
<dbReference type="PROSITE" id="PS51197">
    <property type="entry name" value="HTH_RRF2_2"/>
    <property type="match status" value="1"/>
</dbReference>
<dbReference type="EMBL" id="CP036281">
    <property type="protein sequence ID" value="QDU79086.1"/>
    <property type="molecule type" value="Genomic_DNA"/>
</dbReference>
<dbReference type="GO" id="GO:0005829">
    <property type="term" value="C:cytosol"/>
    <property type="evidence" value="ECO:0007669"/>
    <property type="project" value="TreeGrafter"/>
</dbReference>
<dbReference type="Gene3D" id="1.10.10.10">
    <property type="entry name" value="Winged helix-like DNA-binding domain superfamily/Winged helix DNA-binding domain"/>
    <property type="match status" value="1"/>
</dbReference>
<evidence type="ECO:0000313" key="2">
    <source>
        <dbReference type="Proteomes" id="UP000317178"/>
    </source>
</evidence>
<dbReference type="SUPFAM" id="SSF46785">
    <property type="entry name" value="Winged helix' DNA-binding domain"/>
    <property type="match status" value="1"/>
</dbReference>